<evidence type="ECO:0000256" key="2">
    <source>
        <dbReference type="ARBA" id="ARBA00022692"/>
    </source>
</evidence>
<keyword evidence="2 7" id="KW-0812">Transmembrane</keyword>
<feature type="transmembrane region" description="Helical" evidence="7">
    <location>
        <begin position="232"/>
        <end position="251"/>
    </location>
</feature>
<feature type="transmembrane region" description="Helical" evidence="7">
    <location>
        <begin position="419"/>
        <end position="442"/>
    </location>
</feature>
<feature type="transmembrane region" description="Helical" evidence="7">
    <location>
        <begin position="114"/>
        <end position="134"/>
    </location>
</feature>
<evidence type="ECO:0000256" key="5">
    <source>
        <dbReference type="SAM" id="Coils"/>
    </source>
</evidence>
<proteinExistence type="predicted"/>
<feature type="transmembrane region" description="Helical" evidence="7">
    <location>
        <begin position="296"/>
        <end position="314"/>
    </location>
</feature>
<dbReference type="Pfam" id="PF25508">
    <property type="entry name" value="TRPM2"/>
    <property type="match status" value="1"/>
</dbReference>
<dbReference type="InterPro" id="IPR050927">
    <property type="entry name" value="TRPM"/>
</dbReference>
<evidence type="ECO:0000256" key="3">
    <source>
        <dbReference type="ARBA" id="ARBA00022989"/>
    </source>
</evidence>
<evidence type="ECO:0000256" key="4">
    <source>
        <dbReference type="ARBA" id="ARBA00023136"/>
    </source>
</evidence>
<organism evidence="10 11">
    <name type="scientific">Taenia crassiceps</name>
    <dbReference type="NCBI Taxonomy" id="6207"/>
    <lineage>
        <taxon>Eukaryota</taxon>
        <taxon>Metazoa</taxon>
        <taxon>Spiralia</taxon>
        <taxon>Lophotrochozoa</taxon>
        <taxon>Platyhelminthes</taxon>
        <taxon>Cestoda</taxon>
        <taxon>Eucestoda</taxon>
        <taxon>Cyclophyllidea</taxon>
        <taxon>Taeniidae</taxon>
        <taxon>Taenia</taxon>
    </lineage>
</organism>
<feature type="transmembrane region" description="Helical" evidence="7">
    <location>
        <begin position="334"/>
        <end position="353"/>
    </location>
</feature>
<reference evidence="10 11" key="1">
    <citation type="journal article" date="2022" name="Front. Cell. Infect. Microbiol.">
        <title>The Genomes of Two Strains of Taenia crassiceps the Animal Model for the Study of Human Cysticercosis.</title>
        <authorList>
            <person name="Bobes R.J."/>
            <person name="Estrada K."/>
            <person name="Rios-Valencia D.G."/>
            <person name="Calderon-Gallegos A."/>
            <person name="de la Torre P."/>
            <person name="Carrero J.C."/>
            <person name="Sanchez-Flores A."/>
            <person name="Laclette J.P."/>
        </authorList>
    </citation>
    <scope>NUCLEOTIDE SEQUENCE [LARGE SCALE GENOMIC DNA]</scope>
    <source>
        <strain evidence="10">WFUcys</strain>
    </source>
</reference>
<dbReference type="InterPro" id="IPR005821">
    <property type="entry name" value="Ion_trans_dom"/>
</dbReference>
<name>A0ABR4Q6H2_9CEST</name>
<feature type="transmembrane region" description="Helical" evidence="7">
    <location>
        <begin position="198"/>
        <end position="220"/>
    </location>
</feature>
<feature type="domain" description="Ion transport" evidence="8">
    <location>
        <begin position="205"/>
        <end position="449"/>
    </location>
</feature>
<evidence type="ECO:0000313" key="10">
    <source>
        <dbReference type="EMBL" id="KAL5104980.1"/>
    </source>
</evidence>
<evidence type="ECO:0000256" key="7">
    <source>
        <dbReference type="SAM" id="Phobius"/>
    </source>
</evidence>
<feature type="domain" description="TRPM-like" evidence="9">
    <location>
        <begin position="1"/>
        <end position="94"/>
    </location>
</feature>
<evidence type="ECO:0000256" key="6">
    <source>
        <dbReference type="SAM" id="MobiDB-lite"/>
    </source>
</evidence>
<keyword evidence="11" id="KW-1185">Reference proteome</keyword>
<comment type="subcellular location">
    <subcellularLocation>
        <location evidence="1">Membrane</location>
        <topology evidence="1">Multi-pass membrane protein</topology>
    </subcellularLocation>
</comment>
<keyword evidence="4 7" id="KW-0472">Membrane</keyword>
<keyword evidence="10" id="KW-0675">Receptor</keyword>
<feature type="region of interest" description="Disordered" evidence="6">
    <location>
        <begin position="595"/>
        <end position="614"/>
    </location>
</feature>
<dbReference type="PANTHER" id="PTHR13800">
    <property type="entry name" value="TRANSIENT RECEPTOR POTENTIAL CATION CHANNEL, SUBFAMILY M, MEMBER 6"/>
    <property type="match status" value="1"/>
</dbReference>
<evidence type="ECO:0000259" key="9">
    <source>
        <dbReference type="Pfam" id="PF25508"/>
    </source>
</evidence>
<dbReference type="Pfam" id="PF00520">
    <property type="entry name" value="Ion_trans"/>
    <property type="match status" value="1"/>
</dbReference>
<feature type="region of interest" description="Disordered" evidence="6">
    <location>
        <begin position="508"/>
        <end position="555"/>
    </location>
</feature>
<keyword evidence="5" id="KW-0175">Coiled coil</keyword>
<evidence type="ECO:0000256" key="1">
    <source>
        <dbReference type="ARBA" id="ARBA00004141"/>
    </source>
</evidence>
<dbReference type="EMBL" id="JAKROA010000010">
    <property type="protein sequence ID" value="KAL5104980.1"/>
    <property type="molecule type" value="Genomic_DNA"/>
</dbReference>
<gene>
    <name evidence="10" type="ORF">TcWFU_007046</name>
</gene>
<evidence type="ECO:0000259" key="8">
    <source>
        <dbReference type="Pfam" id="PF00520"/>
    </source>
</evidence>
<dbReference type="Proteomes" id="UP001651158">
    <property type="component" value="Unassembled WGS sequence"/>
</dbReference>
<feature type="compositionally biased region" description="Basic and acidic residues" evidence="6">
    <location>
        <begin position="537"/>
        <end position="547"/>
    </location>
</feature>
<feature type="compositionally biased region" description="Basic and acidic residues" evidence="6">
    <location>
        <begin position="508"/>
        <end position="523"/>
    </location>
</feature>
<feature type="coiled-coil region" evidence="5">
    <location>
        <begin position="615"/>
        <end position="646"/>
    </location>
</feature>
<dbReference type="PANTHER" id="PTHR13800:SF12">
    <property type="entry name" value="TRANSIENT RECEPTOR POTENTIAL CATION CHANNEL SUBFAMILY M MEMBER-LIKE 2"/>
    <property type="match status" value="1"/>
</dbReference>
<dbReference type="InterPro" id="IPR057366">
    <property type="entry name" value="TRPM-like"/>
</dbReference>
<protein>
    <submittedName>
        <fullName evidence="10">Transient receptor potential cation channel subfamily M member 1</fullName>
    </submittedName>
</protein>
<comment type="caution">
    <text evidence="10">The sequence shown here is derived from an EMBL/GenBank/DDBJ whole genome shotgun (WGS) entry which is preliminary data.</text>
</comment>
<sequence>MFWRNADNAVALSLIGCNLYEKMTLTLPPYDTEGQLALANQKAYLEQTAKTMVELIYAKSQWRALYLLMRPLKIWGHHSCMPLAMQANCREFISSIACQHAIQVEWRAGVHANVISLLLAYICPLLIFTPLVTFSSNSSSSSDSSSNNTATKNAAERDIVQRLKRETKHVDMQTDTNAPSISVTKKVAMFYQAPRTKFCIHAVFYVIFLAFFSYTLLFGLKPDSVTVPEAALMLYLGSFFVETTWSFLKSVRGSGSVRARFGSWLSKDKWHAYDVILMVASAVPICLRLGWNSTYIVAKTIYSIILVLYFARLFQFYSVNRKLGPNSVMIFRMLVELAIFLFILLIFLLPYGVSTQALLFPYMTQFNPEVLKNVFYYPYYRMYGELFLEESEAQMEGCNATTADGITCPLYNFMTPLFLAIYMLVVAVLLINLLIAIFSNVYTEVEAQSTQFWKTTLYYLLVEYKAKPVVPAPFSVLQTLLEVMLFPPCAFIRLCRRLTSRKRSHALADKAHGDRASSEHAAEEASGTAASVEDEEKSSHLEVVTRDEETEELDNSITQMERWTLRQILKQEEACGDANQIYSMMEEVGNALAVADHPDEPTPPSAPEPRRSLGVQDLNVRLSAMEEKIENSLKHHESVIKQLLEQLTTGK</sequence>
<evidence type="ECO:0000313" key="11">
    <source>
        <dbReference type="Proteomes" id="UP001651158"/>
    </source>
</evidence>
<accession>A0ABR4Q6H2</accession>
<keyword evidence="3 7" id="KW-1133">Transmembrane helix</keyword>